<proteinExistence type="predicted"/>
<evidence type="ECO:0000313" key="3">
    <source>
        <dbReference type="EMBL" id="GAA5188551.1"/>
    </source>
</evidence>
<dbReference type="Pfam" id="PF04205">
    <property type="entry name" value="FMN_bind"/>
    <property type="match status" value="1"/>
</dbReference>
<comment type="caution">
    <text evidence="3">The sequence shown here is derived from an EMBL/GenBank/DDBJ whole genome shotgun (WGS) entry which is preliminary data.</text>
</comment>
<accession>A0ABP9RWU2</accession>
<dbReference type="Gene3D" id="3.90.1010.20">
    <property type="match status" value="1"/>
</dbReference>
<feature type="domain" description="FMN-binding" evidence="2">
    <location>
        <begin position="91"/>
        <end position="169"/>
    </location>
</feature>
<dbReference type="EMBL" id="BAABJQ010000011">
    <property type="protein sequence ID" value="GAA5188551.1"/>
    <property type="molecule type" value="Genomic_DNA"/>
</dbReference>
<protein>
    <submittedName>
        <fullName evidence="3">FMN-binding protein</fullName>
    </submittedName>
</protein>
<gene>
    <name evidence="3" type="ORF">GCM10023322_39490</name>
</gene>
<name>A0ABP9RWU2_9ACTN</name>
<feature type="region of interest" description="Disordered" evidence="1">
    <location>
        <begin position="28"/>
        <end position="81"/>
    </location>
</feature>
<evidence type="ECO:0000313" key="4">
    <source>
        <dbReference type="Proteomes" id="UP001501570"/>
    </source>
</evidence>
<dbReference type="Proteomes" id="UP001501570">
    <property type="component" value="Unassembled WGS sequence"/>
</dbReference>
<feature type="compositionally biased region" description="Low complexity" evidence="1">
    <location>
        <begin position="43"/>
        <end position="76"/>
    </location>
</feature>
<evidence type="ECO:0000256" key="1">
    <source>
        <dbReference type="SAM" id="MobiDB-lite"/>
    </source>
</evidence>
<dbReference type="InterPro" id="IPR007329">
    <property type="entry name" value="FMN-bd"/>
</dbReference>
<organism evidence="3 4">
    <name type="scientific">Rugosimonospora acidiphila</name>
    <dbReference type="NCBI Taxonomy" id="556531"/>
    <lineage>
        <taxon>Bacteria</taxon>
        <taxon>Bacillati</taxon>
        <taxon>Actinomycetota</taxon>
        <taxon>Actinomycetes</taxon>
        <taxon>Micromonosporales</taxon>
        <taxon>Micromonosporaceae</taxon>
        <taxon>Rugosimonospora</taxon>
    </lineage>
</organism>
<keyword evidence="4" id="KW-1185">Reference proteome</keyword>
<reference evidence="4" key="1">
    <citation type="journal article" date="2019" name="Int. J. Syst. Evol. Microbiol.">
        <title>The Global Catalogue of Microorganisms (GCM) 10K type strain sequencing project: providing services to taxonomists for standard genome sequencing and annotation.</title>
        <authorList>
            <consortium name="The Broad Institute Genomics Platform"/>
            <consortium name="The Broad Institute Genome Sequencing Center for Infectious Disease"/>
            <person name="Wu L."/>
            <person name="Ma J."/>
        </authorList>
    </citation>
    <scope>NUCLEOTIDE SEQUENCE [LARGE SCALE GENOMIC DNA]</scope>
    <source>
        <strain evidence="4">JCM 18304</strain>
    </source>
</reference>
<evidence type="ECO:0000259" key="2">
    <source>
        <dbReference type="SMART" id="SM00900"/>
    </source>
</evidence>
<sequence>MRRISLWLVATVVVVVLLFSYKTSLNSTNSTRPGANAPGIVSGQPIAAGGPPTGQAAPAGQSVPGASGAPGASASPTRPTETVVNGKVAKTIWGPVQVQVTISTGKITDVIALQVPDGTSMDQNINSYAVPRLRQEVLTAQSGRIDAITGATITSDGYAQSLQAALDSAHFQR</sequence>
<dbReference type="RefSeq" id="WP_345631532.1">
    <property type="nucleotide sequence ID" value="NZ_BAABJQ010000011.1"/>
</dbReference>
<dbReference type="SMART" id="SM00900">
    <property type="entry name" value="FMN_bind"/>
    <property type="match status" value="1"/>
</dbReference>